<proteinExistence type="predicted"/>
<sequence length="67" mass="7379">MGRGLPTARDRGNGPKAQPVVYLWTNGAGWVVPTSYEVMKVREVNHEPVIRPKGTFVLQGGEEVSRC</sequence>
<dbReference type="Proteomes" id="UP000616143">
    <property type="component" value="Unassembled WGS sequence"/>
</dbReference>
<gene>
    <name evidence="2" type="ORF">GCM10007116_19110</name>
    <name evidence="1" type="ORF">HS1genome_2024</name>
</gene>
<dbReference type="AlphaFoldDB" id="A0A348B633"/>
<dbReference type="Proteomes" id="UP000276741">
    <property type="component" value="Chromosome"/>
</dbReference>
<accession>A0A348B633</accession>
<reference evidence="1" key="3">
    <citation type="journal article" date="2019" name="BMC Res. Notes">
        <title>Complete genome sequence of the Sulfodiicoccus acidiphilus strain HS-1T, the first crenarchaeon that lacks polB3, isolated from an acidic hot spring in Ohwaku-dani, Hakone, Japan.</title>
        <authorList>
            <person name="Sakai H.D."/>
            <person name="Kurosawa N."/>
        </authorList>
    </citation>
    <scope>NUCLEOTIDE SEQUENCE</scope>
    <source>
        <strain evidence="1">HS-1</strain>
    </source>
</reference>
<reference evidence="2" key="1">
    <citation type="journal article" date="2014" name="Int. J. Syst. Evol. Microbiol.">
        <title>Complete genome sequence of Corynebacterium casei LMG S-19264T (=DSM 44701T), isolated from a smear-ripened cheese.</title>
        <authorList>
            <consortium name="US DOE Joint Genome Institute (JGI-PGF)"/>
            <person name="Walter F."/>
            <person name="Albersmeier A."/>
            <person name="Kalinowski J."/>
            <person name="Ruckert C."/>
        </authorList>
    </citation>
    <scope>NUCLEOTIDE SEQUENCE</scope>
    <source>
        <strain evidence="2">JCM 31740</strain>
    </source>
</reference>
<protein>
    <submittedName>
        <fullName evidence="1">Uncharacterized protein</fullName>
    </submittedName>
</protein>
<evidence type="ECO:0000313" key="3">
    <source>
        <dbReference type="Proteomes" id="UP000276741"/>
    </source>
</evidence>
<organism evidence="1 3">
    <name type="scientific">Sulfodiicoccus acidiphilus</name>
    <dbReference type="NCBI Taxonomy" id="1670455"/>
    <lineage>
        <taxon>Archaea</taxon>
        <taxon>Thermoproteota</taxon>
        <taxon>Thermoprotei</taxon>
        <taxon>Sulfolobales</taxon>
        <taxon>Sulfolobaceae</taxon>
        <taxon>Sulfodiicoccus</taxon>
    </lineage>
</organism>
<keyword evidence="3" id="KW-1185">Reference proteome</keyword>
<name>A0A348B633_9CREN</name>
<evidence type="ECO:0000313" key="1">
    <source>
        <dbReference type="EMBL" id="BBD73635.1"/>
    </source>
</evidence>
<evidence type="ECO:0000313" key="2">
    <source>
        <dbReference type="EMBL" id="GGU02155.1"/>
    </source>
</evidence>
<dbReference type="EMBL" id="BMQS01000021">
    <property type="protein sequence ID" value="GGU02155.1"/>
    <property type="molecule type" value="Genomic_DNA"/>
</dbReference>
<dbReference type="EMBL" id="AP018553">
    <property type="protein sequence ID" value="BBD73635.1"/>
    <property type="molecule type" value="Genomic_DNA"/>
</dbReference>
<dbReference type="KEGG" id="sacd:HS1genome_2024"/>
<reference evidence="2" key="4">
    <citation type="submission" date="2020-09" db="EMBL/GenBank/DDBJ databases">
        <authorList>
            <person name="Sun Q."/>
            <person name="Ohkuma M."/>
        </authorList>
    </citation>
    <scope>NUCLEOTIDE SEQUENCE</scope>
    <source>
        <strain evidence="2">JCM 31740</strain>
    </source>
</reference>
<reference evidence="3" key="2">
    <citation type="submission" date="2018-04" db="EMBL/GenBank/DDBJ databases">
        <title>Complete genome sequence of Sulfodiicoccus acidiphilus strain HS-1.</title>
        <authorList>
            <person name="Sakai H.D."/>
            <person name="Kurosawa N."/>
        </authorList>
    </citation>
    <scope>NUCLEOTIDE SEQUENCE [LARGE SCALE GENOMIC DNA]</scope>
    <source>
        <strain evidence="3">HS-1</strain>
    </source>
</reference>